<dbReference type="Gene3D" id="3.10.129.110">
    <property type="entry name" value="Polyketide synthase dehydratase"/>
    <property type="match status" value="1"/>
</dbReference>
<dbReference type="GO" id="GO:0044550">
    <property type="term" value="P:secondary metabolite biosynthetic process"/>
    <property type="evidence" value="ECO:0007669"/>
    <property type="project" value="UniProtKB-ARBA"/>
</dbReference>
<dbReference type="Proteomes" id="UP000326950">
    <property type="component" value="Unassembled WGS sequence"/>
</dbReference>
<dbReference type="InterPro" id="IPR020841">
    <property type="entry name" value="PKS_Beta-ketoAc_synthase_dom"/>
</dbReference>
<comment type="similarity">
    <text evidence="7">In the C-terminal section; belongs to the NRP synthetase family.</text>
</comment>
<dbReference type="GO" id="GO:0008168">
    <property type="term" value="F:methyltransferase activity"/>
    <property type="evidence" value="ECO:0007669"/>
    <property type="project" value="UniProtKB-KW"/>
</dbReference>
<evidence type="ECO:0000256" key="2">
    <source>
        <dbReference type="ARBA" id="ARBA00022553"/>
    </source>
</evidence>
<feature type="active site" description="Proton donor; for dehydratase activity" evidence="8">
    <location>
        <position position="1088"/>
    </location>
</feature>
<dbReference type="InterPro" id="IPR001227">
    <property type="entry name" value="Ac_transferase_dom_sf"/>
</dbReference>
<dbReference type="Gene3D" id="3.40.366.10">
    <property type="entry name" value="Malonyl-Coenzyme A Acyl Carrier Protein, domain 2"/>
    <property type="match status" value="1"/>
</dbReference>
<dbReference type="Pfam" id="PF13602">
    <property type="entry name" value="ADH_zinc_N_2"/>
    <property type="match status" value="1"/>
</dbReference>
<dbReference type="GO" id="GO:0032259">
    <property type="term" value="P:methylation"/>
    <property type="evidence" value="ECO:0007669"/>
    <property type="project" value="UniProtKB-KW"/>
</dbReference>
<dbReference type="Pfam" id="PF08242">
    <property type="entry name" value="Methyltransf_12"/>
    <property type="match status" value="1"/>
</dbReference>
<keyword evidence="5" id="KW-0560">Oxidoreductase</keyword>
<feature type="domain" description="Ketosynthase family 3 (KS3)" evidence="9">
    <location>
        <begin position="8"/>
        <end position="424"/>
    </location>
</feature>
<dbReference type="PROSITE" id="PS52004">
    <property type="entry name" value="KS3_2"/>
    <property type="match status" value="1"/>
</dbReference>
<dbReference type="InterPro" id="IPR036291">
    <property type="entry name" value="NAD(P)-bd_dom_sf"/>
</dbReference>
<dbReference type="OrthoDB" id="329835at2759"/>
<dbReference type="SUPFAM" id="SSF50129">
    <property type="entry name" value="GroES-like"/>
    <property type="match status" value="1"/>
</dbReference>
<dbReference type="Pfam" id="PF14765">
    <property type="entry name" value="PS-DH"/>
    <property type="match status" value="1"/>
</dbReference>
<dbReference type="InterPro" id="IPR020807">
    <property type="entry name" value="PKS_DH"/>
</dbReference>
<evidence type="ECO:0000256" key="8">
    <source>
        <dbReference type="PROSITE-ProRule" id="PRU01363"/>
    </source>
</evidence>
<dbReference type="InterPro" id="IPR032821">
    <property type="entry name" value="PKS_assoc"/>
</dbReference>
<evidence type="ECO:0000256" key="4">
    <source>
        <dbReference type="ARBA" id="ARBA00022679"/>
    </source>
</evidence>
<proteinExistence type="inferred from homology"/>
<feature type="region of interest" description="N-terminal hotdog fold" evidence="8">
    <location>
        <begin position="888"/>
        <end position="1016"/>
    </location>
</feature>
<dbReference type="CDD" id="cd02440">
    <property type="entry name" value="AdoMet_MTases"/>
    <property type="match status" value="1"/>
</dbReference>
<sequence length="2827" mass="311331">MEGVSEVPYPVAIIGMGMRLPGGVRNGEQLWEMLVDKRDGLCQVPQSRYNVDAFYNDTRTGTVKTRHGYFLQEDLGHFDTSFFSIGKYEAAKLDPQQRMLMEVIWECMEGAGQTQWVGTDIGCFVGVFGEDWQEMSSKDTQQIDRYHVLGTGDFAIANRVSYEYDLKGPSITFRTACSSSLVALHNACQALYSGECASAIVAGTNLILTPTMTTSISDNMVLSPSGLSKTFDANADGYGRGEAINAVYIKPLQDAIQQGDPIHAVIRSSAVNCDGRTPSITTPGSEAQEKLIRRAYQKARIQDISQTAFFECHGTGTIAGDTAETSVVAKLFKNGVYIGAIKPNVGHSEGASGLTSIIKAALALSKKVIPPNAHFVTPNPDIPFQEAMLKVPVEPMPWPTDRCQRVSVNSFGIGGTNAHVILESPPIPQLREADNGLTGPRVLVLSAKNKKALEKRIDDLRQYISSHATATMSDLTYTLSLRREHMEHRAFAILEPNGKLSTFERSRVTPKSTIFVFTGQGAQWLGMGKELMSVSVTFLKTVRMLDEVLQTLKHGPKWTLEGELLRDTGAGRIHEAEFAQPLSTAVQIALVDVFRELGVHPTSVIGHSSGEIAAAYASGAINAGVAIAVSYYRGLAMKESTGLRPGAMAVVGLGPEQVRPYLREGVTIACENSPQSITLSGDENRVLEALSNIQTDNSDTFHRLLQVPMAYHSHHMESRSPKYADLIRPIISYNESMVPLYSTVIETAVRDPLELDAAYWCKNLTSPVRFNQGIQRILRDSGQGRIFLEIGPHSTLSSPIRQILHQHDTGKTSSYIPTLIRNEPQWQAILKTAGRLHINGAPVDFSVVNGATGKVTTGLPSYPWIHEESYWSETRLVQEWRQGQEPHHELLGSRCLDSSDIEPSWRNVLSLNHVPWLFSHVIGRDIVFPCAGYIAMAGEAVRQITGSKSYKVSNLFMKSALSLRPSEAVEMITSLHPRRLTDNTDSAWYTFTISSFQDGVWQKHCGGQVCPGHDQPAILTDDVKPYERLVSANTWYRMMKKRGLNFGLEFQRLEKISASVTTHQAAALISDRDDLYRNDYTLHPVEIDQSLQILGVAVSHGVARKLTQLCIPTAIERISVAQGQGIMSVAGNCDMSGASMIGNSKIIAGETVVLSVKNALLFAVNDDEQVHMEPMISTVDWKPHMDLLSLDDQLCPLPLPEDSWSSLDKLSKLVILEASRKTRDSNTTSEHLSMYQYWITSQASSIQEIPSSFCRDTIYRNSKPSITRGENNVNNVIQGIPQVATLVELAQKVMASLGDILESQVSPQDVLDKASIDRLYHYMSMTSGCGDFYSLLGHSMPQMRVLQVGTGNGLVTALALRGLTTGNGIPLYSSYTIIDTSAECCSASKEKFSYAKQLNHAVVDISQGCLPPELNPESFELVIASETLARCTSLSKALQNIRQLLVPGGRLLYNMLGNTAHIIPFIMGVLPGWTFQNDSGQEGQATLEEWRVALSDADLIAVGTKNPECRRLEYLHSMVAFRDHLTMTPKGRITLLYLSKTTRWAQTLAHHLVDAGYEVHWCQLGQEADFGTNIISVIDLEGPFFAEISSESFNRLQEQLYKIRDCRVLWVTRCSQMACTDPRYGLVQGFARTIRHELVPEFATVEVDELDDTAASGLVRILHRFNKDKDASFIDPDYEFSLQKGLVYVGRTHWHSMQTISAGSETTGVKTLGVGSYGLLSSLSWLEQPLPQLKENDVAVEMKYIGLNFRDMMVAMGVFGDQRELGVEGSGIISQVGPLVKHLKVGDPVIVAGDGLFTTRKVISQDHCVPLFPSLSLQDGATISGVYGTVFHSLMDIGRLRKGQSVLIHSACGGVGLAAIQVCQMVGAKIFATVGNQQKVQYLIDNLGIPRAHIFDSRSPSFFEGLMEQTDHQGVDIVLNSLSGELLHLSWKCVAKRGKMIELGKRDILGHGMLNMDHFSANRSFIAVDMKQLIDDDPGQFREMIQNSIQYFMEGKIQPIKPVAVFDAANVAQAFYHMQTGQHMGKVVVKIPEDLEDLPVSSSPRLSLPSDGSYLLVGGLGGLGRAVATWMVEKGARHLVFFSRSAGTSEESQAFMKELKSQNCRVTAITGSVDNLYDTRRAVAACQSPIKGVIQMSMILRDALFSKMTHEEWQSVLAPKVAGTWNLHHALHDIPLQFFVTFSSISGVCGHVGQANYAASNSFLGGFVRYRHSLGLPASVIDVGLMEDVGYVYESAPKILQRAQSASVQTVKEHDLLQSLELAISGTKLPGPNHITIGLGTTKPISDPGVVPLWGRDGRYSLWSNILLPNTCLGERMDDDLRDLIESIQQDPDILDDPSVEYRITKVLGREIGPQLANTSEMEEDEIFNMVIESLVMIEVRSWFRRCLRLEVPLADISKAATIRGLGQATIKALRAKYQTQAADRKAENPQLQTDGDQIAVEDAELGRSIQPSSRGPYPQWDSDSEGHVLITGTTGFVGAFLLSILLDLPQVKTVTCLVRAADVTAGKARLREAFNRFALPMAYQNKIVVLAGDSTDPTFGLSPDNFNQLARKVSAIFHLGAAVNYALPYLFHRPANVLGLVNILHFAAAGRQKVVHYFSSTSAYGPSGFLGGSEYISENERPVMVTSGRLQHQMGYSLSKCVAENIVWDAISNGFPVTIYRPGFVLGHSKTGIGNPSGGVDQFMSTCIRLGTYPIPPKQRNSFVPVDFNIRQAYNLVHPQPDQNLELSATLAILSQFPSPPLHALDISEWTQQALHTKNHQLEAMAPLWASRPDELQVWWNSGQESLVTFGTENVHRALKDQPHILCCPDMRHLLELYFMQWSKPL</sequence>
<dbReference type="InterPro" id="IPR016036">
    <property type="entry name" value="Malonyl_transacylase_ACP-bd"/>
</dbReference>
<dbReference type="InterPro" id="IPR016035">
    <property type="entry name" value="Acyl_Trfase/lysoPLipase"/>
</dbReference>
<dbReference type="GO" id="GO:0006633">
    <property type="term" value="P:fatty acid biosynthetic process"/>
    <property type="evidence" value="ECO:0007669"/>
    <property type="project" value="TreeGrafter"/>
</dbReference>
<dbReference type="SMART" id="SM00827">
    <property type="entry name" value="PKS_AT"/>
    <property type="match status" value="1"/>
</dbReference>
<dbReference type="PANTHER" id="PTHR43775:SF49">
    <property type="entry name" value="SYNTHASE, PUTATIVE (JCVI)-RELATED"/>
    <property type="match status" value="1"/>
</dbReference>
<dbReference type="InterPro" id="IPR016039">
    <property type="entry name" value="Thiolase-like"/>
</dbReference>
<keyword evidence="3" id="KW-0489">Methyltransferase</keyword>
<evidence type="ECO:0000256" key="5">
    <source>
        <dbReference type="ARBA" id="ARBA00023002"/>
    </source>
</evidence>
<evidence type="ECO:0000256" key="3">
    <source>
        <dbReference type="ARBA" id="ARBA00022603"/>
    </source>
</evidence>
<keyword evidence="1" id="KW-0596">Phosphopantetheine</keyword>
<dbReference type="SMART" id="SM00822">
    <property type="entry name" value="PKS_KR"/>
    <property type="match status" value="1"/>
</dbReference>
<dbReference type="InterPro" id="IPR014031">
    <property type="entry name" value="Ketoacyl_synth_C"/>
</dbReference>
<dbReference type="Gene3D" id="3.40.50.720">
    <property type="entry name" value="NAD(P)-binding Rossmann-like Domain"/>
    <property type="match status" value="3"/>
</dbReference>
<dbReference type="EMBL" id="ML738635">
    <property type="protein sequence ID" value="KAE8161909.1"/>
    <property type="molecule type" value="Genomic_DNA"/>
</dbReference>
<dbReference type="SMART" id="SM00825">
    <property type="entry name" value="PKS_KS"/>
    <property type="match status" value="1"/>
</dbReference>
<dbReference type="Pfam" id="PF08240">
    <property type="entry name" value="ADH_N"/>
    <property type="match status" value="1"/>
</dbReference>
<evidence type="ECO:0000256" key="6">
    <source>
        <dbReference type="ARBA" id="ARBA00023268"/>
    </source>
</evidence>
<evidence type="ECO:0000259" key="10">
    <source>
        <dbReference type="PROSITE" id="PS52019"/>
    </source>
</evidence>
<dbReference type="InterPro" id="IPR013154">
    <property type="entry name" value="ADH-like_N"/>
</dbReference>
<keyword evidence="6" id="KW-0511">Multifunctional enzyme</keyword>
<dbReference type="InterPro" id="IPR050091">
    <property type="entry name" value="PKS_NRPS_Biosynth_Enz"/>
</dbReference>
<evidence type="ECO:0000256" key="1">
    <source>
        <dbReference type="ARBA" id="ARBA00022450"/>
    </source>
</evidence>
<dbReference type="GO" id="GO:0004312">
    <property type="term" value="F:fatty acid synthase activity"/>
    <property type="evidence" value="ECO:0007669"/>
    <property type="project" value="TreeGrafter"/>
</dbReference>
<evidence type="ECO:0000259" key="9">
    <source>
        <dbReference type="PROSITE" id="PS52004"/>
    </source>
</evidence>
<dbReference type="PROSITE" id="PS52019">
    <property type="entry name" value="PKS_MFAS_DH"/>
    <property type="match status" value="1"/>
</dbReference>
<dbReference type="CDD" id="cd05195">
    <property type="entry name" value="enoyl_red"/>
    <property type="match status" value="1"/>
</dbReference>
<dbReference type="SUPFAM" id="SSF52151">
    <property type="entry name" value="FabD/lysophospholipase-like"/>
    <property type="match status" value="1"/>
</dbReference>
<feature type="region of interest" description="C-terminal hotdog fold" evidence="8">
    <location>
        <begin position="1027"/>
        <end position="1178"/>
    </location>
</feature>
<dbReference type="CDD" id="cd00833">
    <property type="entry name" value="PKS"/>
    <property type="match status" value="1"/>
</dbReference>
<dbReference type="Pfam" id="PF00698">
    <property type="entry name" value="Acyl_transf_1"/>
    <property type="match status" value="1"/>
</dbReference>
<dbReference type="SMART" id="SM00829">
    <property type="entry name" value="PKS_ER"/>
    <property type="match status" value="1"/>
</dbReference>
<dbReference type="InterPro" id="IPR057326">
    <property type="entry name" value="KR_dom"/>
</dbReference>
<dbReference type="SUPFAM" id="SSF53901">
    <property type="entry name" value="Thiolase-like"/>
    <property type="match status" value="1"/>
</dbReference>
<dbReference type="InterPro" id="IPR011032">
    <property type="entry name" value="GroES-like_sf"/>
</dbReference>
<dbReference type="InterPro" id="IPR042104">
    <property type="entry name" value="PKS_dehydratase_sf"/>
</dbReference>
<dbReference type="InterPro" id="IPR029063">
    <property type="entry name" value="SAM-dependent_MTases_sf"/>
</dbReference>
<name>A0A5N6UTD8_ASPTM</name>
<dbReference type="SUPFAM" id="SSF55048">
    <property type="entry name" value="Probable ACP-binding domain of malonyl-CoA ACP transacylase"/>
    <property type="match status" value="1"/>
</dbReference>
<dbReference type="PANTHER" id="PTHR43775">
    <property type="entry name" value="FATTY ACID SYNTHASE"/>
    <property type="match status" value="1"/>
</dbReference>
<dbReference type="InterPro" id="IPR056501">
    <property type="entry name" value="NAD-bd_HRPKS_sdrA"/>
</dbReference>
<dbReference type="Pfam" id="PF00109">
    <property type="entry name" value="ketoacyl-synt"/>
    <property type="match status" value="1"/>
</dbReference>
<keyword evidence="4" id="KW-0808">Transferase</keyword>
<accession>A0A5N6UTD8</accession>
<dbReference type="Gene3D" id="3.40.50.150">
    <property type="entry name" value="Vaccinia Virus protein VP39"/>
    <property type="match status" value="1"/>
</dbReference>
<feature type="domain" description="PKS/mFAS DH" evidence="10">
    <location>
        <begin position="888"/>
        <end position="1178"/>
    </location>
</feature>
<dbReference type="Gene3D" id="3.40.47.10">
    <property type="match status" value="1"/>
</dbReference>
<dbReference type="Pfam" id="PF08659">
    <property type="entry name" value="KR"/>
    <property type="match status" value="1"/>
</dbReference>
<gene>
    <name evidence="11" type="ORF">BDV40DRAFT_312833</name>
</gene>
<dbReference type="Gene3D" id="3.90.180.10">
    <property type="entry name" value="Medium-chain alcohol dehydrogenases, catalytic domain"/>
    <property type="match status" value="1"/>
</dbReference>
<dbReference type="SUPFAM" id="SSF53335">
    <property type="entry name" value="S-adenosyl-L-methionine-dependent methyltransferases"/>
    <property type="match status" value="1"/>
</dbReference>
<organism evidence="11 12">
    <name type="scientific">Aspergillus tamarii</name>
    <dbReference type="NCBI Taxonomy" id="41984"/>
    <lineage>
        <taxon>Eukaryota</taxon>
        <taxon>Fungi</taxon>
        <taxon>Dikarya</taxon>
        <taxon>Ascomycota</taxon>
        <taxon>Pezizomycotina</taxon>
        <taxon>Eurotiomycetes</taxon>
        <taxon>Eurotiomycetidae</taxon>
        <taxon>Eurotiales</taxon>
        <taxon>Aspergillaceae</taxon>
        <taxon>Aspergillus</taxon>
        <taxon>Aspergillus subgen. Circumdati</taxon>
    </lineage>
</organism>
<dbReference type="InterPro" id="IPR013217">
    <property type="entry name" value="Methyltransf_12"/>
</dbReference>
<protein>
    <submittedName>
        <fullName evidence="11">Polyketide synthase</fullName>
    </submittedName>
</protein>
<dbReference type="Pfam" id="PF23114">
    <property type="entry name" value="NAD-bd_HRPKS_sdrA"/>
    <property type="match status" value="1"/>
</dbReference>
<keyword evidence="12" id="KW-1185">Reference proteome</keyword>
<dbReference type="InterPro" id="IPR049900">
    <property type="entry name" value="PKS_mFAS_DH"/>
</dbReference>
<dbReference type="GO" id="GO:0016491">
    <property type="term" value="F:oxidoreductase activity"/>
    <property type="evidence" value="ECO:0007669"/>
    <property type="project" value="UniProtKB-KW"/>
</dbReference>
<dbReference type="Pfam" id="PF16197">
    <property type="entry name" value="KAsynt_C_assoc"/>
    <property type="match status" value="1"/>
</dbReference>
<evidence type="ECO:0000313" key="11">
    <source>
        <dbReference type="EMBL" id="KAE8161909.1"/>
    </source>
</evidence>
<dbReference type="GO" id="GO:1901336">
    <property type="term" value="P:lactone biosynthetic process"/>
    <property type="evidence" value="ECO:0007669"/>
    <property type="project" value="UniProtKB-ARBA"/>
</dbReference>
<dbReference type="InterPro" id="IPR049552">
    <property type="entry name" value="PKS_DH_N"/>
</dbReference>
<dbReference type="InterPro" id="IPR014043">
    <property type="entry name" value="Acyl_transferase_dom"/>
</dbReference>
<dbReference type="SMART" id="SM00826">
    <property type="entry name" value="PKS_DH"/>
    <property type="match status" value="1"/>
</dbReference>
<feature type="active site" description="Proton acceptor; for dehydratase activity" evidence="8">
    <location>
        <position position="920"/>
    </location>
</feature>
<keyword evidence="2" id="KW-0597">Phosphoprotein</keyword>
<dbReference type="Pfam" id="PF07993">
    <property type="entry name" value="NAD_binding_4"/>
    <property type="match status" value="1"/>
</dbReference>
<dbReference type="Pfam" id="PF02801">
    <property type="entry name" value="Ketoacyl-synt_C"/>
    <property type="match status" value="1"/>
</dbReference>
<dbReference type="InterPro" id="IPR049551">
    <property type="entry name" value="PKS_DH_C"/>
</dbReference>
<reference evidence="11 12" key="1">
    <citation type="submission" date="2019-04" db="EMBL/GenBank/DDBJ databases">
        <title>Friends and foes A comparative genomics study of 23 Aspergillus species from section Flavi.</title>
        <authorList>
            <consortium name="DOE Joint Genome Institute"/>
            <person name="Kjaerbolling I."/>
            <person name="Vesth T."/>
            <person name="Frisvad J.C."/>
            <person name="Nybo J.L."/>
            <person name="Theobald S."/>
            <person name="Kildgaard S."/>
            <person name="Isbrandt T."/>
            <person name="Kuo A."/>
            <person name="Sato A."/>
            <person name="Lyhne E.K."/>
            <person name="Kogle M.E."/>
            <person name="Wiebenga A."/>
            <person name="Kun R.S."/>
            <person name="Lubbers R.J."/>
            <person name="Makela M.R."/>
            <person name="Barry K."/>
            <person name="Chovatia M."/>
            <person name="Clum A."/>
            <person name="Daum C."/>
            <person name="Haridas S."/>
            <person name="He G."/>
            <person name="LaButti K."/>
            <person name="Lipzen A."/>
            <person name="Mondo S."/>
            <person name="Riley R."/>
            <person name="Salamov A."/>
            <person name="Simmons B.A."/>
            <person name="Magnuson J.K."/>
            <person name="Henrissat B."/>
            <person name="Mortensen U.H."/>
            <person name="Larsen T.O."/>
            <person name="Devries R.P."/>
            <person name="Grigoriev I.V."/>
            <person name="Machida M."/>
            <person name="Baker S.E."/>
            <person name="Andersen M.R."/>
        </authorList>
    </citation>
    <scope>NUCLEOTIDE SEQUENCE [LARGE SCALE GENOMIC DNA]</scope>
    <source>
        <strain evidence="11 12">CBS 117626</strain>
    </source>
</reference>
<evidence type="ECO:0000313" key="12">
    <source>
        <dbReference type="Proteomes" id="UP000326950"/>
    </source>
</evidence>
<evidence type="ECO:0000256" key="7">
    <source>
        <dbReference type="ARBA" id="ARBA00029443"/>
    </source>
</evidence>
<dbReference type="InterPro" id="IPR013120">
    <property type="entry name" value="FAR_NAD-bd"/>
</dbReference>
<dbReference type="InterPro" id="IPR014030">
    <property type="entry name" value="Ketoacyl_synth_N"/>
</dbReference>
<dbReference type="Pfam" id="PF21089">
    <property type="entry name" value="PKS_DH_N"/>
    <property type="match status" value="1"/>
</dbReference>
<dbReference type="InterPro" id="IPR013968">
    <property type="entry name" value="PKS_KR"/>
</dbReference>
<dbReference type="FunFam" id="3.40.50.720:FF:000209">
    <property type="entry name" value="Polyketide synthase Pks12"/>
    <property type="match status" value="1"/>
</dbReference>
<dbReference type="InterPro" id="IPR020843">
    <property type="entry name" value="ER"/>
</dbReference>
<dbReference type="SUPFAM" id="SSF51735">
    <property type="entry name" value="NAD(P)-binding Rossmann-fold domains"/>
    <property type="match status" value="3"/>
</dbReference>